<protein>
    <submittedName>
        <fullName evidence="2">Phosphoadenosine phosphosulfate reductase family protein</fullName>
    </submittedName>
</protein>
<organism evidence="2 3">
    <name type="scientific">Candidatus Limivivens merdigallinarum</name>
    <dbReference type="NCBI Taxonomy" id="2840859"/>
    <lineage>
        <taxon>Bacteria</taxon>
        <taxon>Bacillati</taxon>
        <taxon>Bacillota</taxon>
        <taxon>Clostridia</taxon>
        <taxon>Lachnospirales</taxon>
        <taxon>Lachnospiraceae</taxon>
        <taxon>Lachnospiraceae incertae sedis</taxon>
        <taxon>Candidatus Limivivens</taxon>
    </lineage>
</organism>
<dbReference type="AlphaFoldDB" id="A0A9D0ZXS2"/>
<dbReference type="InterPro" id="IPR002500">
    <property type="entry name" value="PAPS_reduct_dom"/>
</dbReference>
<reference evidence="2" key="2">
    <citation type="journal article" date="2021" name="PeerJ">
        <title>Extensive microbial diversity within the chicken gut microbiome revealed by metagenomics and culture.</title>
        <authorList>
            <person name="Gilroy R."/>
            <person name="Ravi A."/>
            <person name="Getino M."/>
            <person name="Pursley I."/>
            <person name="Horton D.L."/>
            <person name="Alikhan N.F."/>
            <person name="Baker D."/>
            <person name="Gharbi K."/>
            <person name="Hall N."/>
            <person name="Watson M."/>
            <person name="Adriaenssens E.M."/>
            <person name="Foster-Nyarko E."/>
            <person name="Jarju S."/>
            <person name="Secka A."/>
            <person name="Antonio M."/>
            <person name="Oren A."/>
            <person name="Chaudhuri R.R."/>
            <person name="La Ragione R."/>
            <person name="Hildebrand F."/>
            <person name="Pallen M.J."/>
        </authorList>
    </citation>
    <scope>NUCLEOTIDE SEQUENCE</scope>
    <source>
        <strain evidence="2">ChiSjej3B21-11622</strain>
    </source>
</reference>
<dbReference type="InterPro" id="IPR050128">
    <property type="entry name" value="Sulfate_adenylyltrnsfr_sub2"/>
</dbReference>
<dbReference type="PANTHER" id="PTHR43196:SF2">
    <property type="entry name" value="PHOSPHOADENOSINE PHOSPHOSULFATE REDUCTASE"/>
    <property type="match status" value="1"/>
</dbReference>
<evidence type="ECO:0000313" key="2">
    <source>
        <dbReference type="EMBL" id="HIQ97709.1"/>
    </source>
</evidence>
<feature type="domain" description="Phosphoadenosine phosphosulphate reductase" evidence="1">
    <location>
        <begin position="36"/>
        <end position="218"/>
    </location>
</feature>
<reference evidence="2" key="1">
    <citation type="submission" date="2020-10" db="EMBL/GenBank/DDBJ databases">
        <authorList>
            <person name="Gilroy R."/>
        </authorList>
    </citation>
    <scope>NUCLEOTIDE SEQUENCE</scope>
    <source>
        <strain evidence="2">ChiSjej3B21-11622</strain>
    </source>
</reference>
<dbReference type="Gene3D" id="3.40.50.620">
    <property type="entry name" value="HUPs"/>
    <property type="match status" value="1"/>
</dbReference>
<name>A0A9D0ZXS2_9FIRM</name>
<dbReference type="EMBL" id="DVFT01000208">
    <property type="protein sequence ID" value="HIQ97709.1"/>
    <property type="molecule type" value="Genomic_DNA"/>
</dbReference>
<evidence type="ECO:0000259" key="1">
    <source>
        <dbReference type="Pfam" id="PF01507"/>
    </source>
</evidence>
<dbReference type="InterPro" id="IPR014729">
    <property type="entry name" value="Rossmann-like_a/b/a_fold"/>
</dbReference>
<accession>A0A9D0ZXS2</accession>
<dbReference type="SUPFAM" id="SSF52402">
    <property type="entry name" value="Adenine nucleotide alpha hydrolases-like"/>
    <property type="match status" value="1"/>
</dbReference>
<sequence length="492" mass="57433">MEQICLFPIEDKIERAIQNLKMFEETALRMNPDGYYLAFSGGKDSQAIFHLAQMAGVKFTAHYHVTTVDPPELVHFIRKEYPEVSMEKPEESMWKLIIKKGFPPTRKVRYCCSELKERGGEGRFVITGVRWAESRKRKNRGLAEIRGAESAKVLLLNNDNDEKRRLIESCVMKGKRVLNPIIDWTDEEVWSFIYHYVHRYCCLYDEGFTRIGCIGCPLASVRKREKELARYPGYKSAYLKTFGEMLKSRKQRHLEEDTWESAEDVYLWWMYGTEPAPKQVPGQLSLALGTEREWISETEKMKGKTKNEWLTLYQQRYSEWQNIHKYGTEQMWPDGIALAEIRRELLEIQRILISYGVEVPLPEELPAGYMARADDIRKQARACLEIYKNSEDYQYLLCREPLLTDRQKRKTQILYALGVVQNLETAIEEENLVVMRAFGNEGQYGKLLSDTASKVKEIPLEMAKRETEKTVPSMPYEEEQIEGQMSIFDLAS</sequence>
<dbReference type="Proteomes" id="UP000886886">
    <property type="component" value="Unassembled WGS sequence"/>
</dbReference>
<dbReference type="PANTHER" id="PTHR43196">
    <property type="entry name" value="SULFATE ADENYLYLTRANSFERASE SUBUNIT 2"/>
    <property type="match status" value="1"/>
</dbReference>
<evidence type="ECO:0000313" key="3">
    <source>
        <dbReference type="Proteomes" id="UP000886886"/>
    </source>
</evidence>
<dbReference type="GO" id="GO:0003824">
    <property type="term" value="F:catalytic activity"/>
    <property type="evidence" value="ECO:0007669"/>
    <property type="project" value="InterPro"/>
</dbReference>
<dbReference type="Pfam" id="PF01507">
    <property type="entry name" value="PAPS_reduct"/>
    <property type="match status" value="1"/>
</dbReference>
<proteinExistence type="predicted"/>
<comment type="caution">
    <text evidence="2">The sequence shown here is derived from an EMBL/GenBank/DDBJ whole genome shotgun (WGS) entry which is preliminary data.</text>
</comment>
<gene>
    <name evidence="2" type="ORF">IAB26_14260</name>
</gene>